<accession>A0A2M4D933</accession>
<sequence length="83" mass="9640">MFLCFFSKMISLIKLITSATCRRVVAAAKQMITFGSIRSSLYNIGRRLRLLNHMFYPMFPALPPPSPLQSIKHTHTCTHTWRR</sequence>
<reference evidence="2" key="1">
    <citation type="submission" date="2018-01" db="EMBL/GenBank/DDBJ databases">
        <title>An insight into the sialome of Amazonian anophelines.</title>
        <authorList>
            <person name="Ribeiro J.M."/>
            <person name="Scarpassa V."/>
            <person name="Calvo E."/>
        </authorList>
    </citation>
    <scope>NUCLEOTIDE SEQUENCE</scope>
</reference>
<evidence type="ECO:0000313" key="2">
    <source>
        <dbReference type="EMBL" id="MBW74056.1"/>
    </source>
</evidence>
<keyword evidence="1" id="KW-0732">Signal</keyword>
<evidence type="ECO:0000256" key="1">
    <source>
        <dbReference type="SAM" id="SignalP"/>
    </source>
</evidence>
<feature type="signal peptide" evidence="1">
    <location>
        <begin position="1"/>
        <end position="21"/>
    </location>
</feature>
<proteinExistence type="predicted"/>
<dbReference type="EMBL" id="GGFL01009878">
    <property type="protein sequence ID" value="MBW74056.1"/>
    <property type="molecule type" value="Transcribed_RNA"/>
</dbReference>
<feature type="chain" id="PRO_5014863188" evidence="1">
    <location>
        <begin position="22"/>
        <end position="83"/>
    </location>
</feature>
<organism evidence="2">
    <name type="scientific">Anopheles darlingi</name>
    <name type="common">Mosquito</name>
    <dbReference type="NCBI Taxonomy" id="43151"/>
    <lineage>
        <taxon>Eukaryota</taxon>
        <taxon>Metazoa</taxon>
        <taxon>Ecdysozoa</taxon>
        <taxon>Arthropoda</taxon>
        <taxon>Hexapoda</taxon>
        <taxon>Insecta</taxon>
        <taxon>Pterygota</taxon>
        <taxon>Neoptera</taxon>
        <taxon>Endopterygota</taxon>
        <taxon>Diptera</taxon>
        <taxon>Nematocera</taxon>
        <taxon>Culicoidea</taxon>
        <taxon>Culicidae</taxon>
        <taxon>Anophelinae</taxon>
        <taxon>Anopheles</taxon>
    </lineage>
</organism>
<protein>
    <submittedName>
        <fullName evidence="2">Putative secreted protein</fullName>
    </submittedName>
</protein>
<dbReference type="AlphaFoldDB" id="A0A2M4D933"/>
<name>A0A2M4D933_ANODA</name>